<protein>
    <recommendedName>
        <fullName evidence="3">DUF1501 domain-containing protein</fullName>
    </recommendedName>
</protein>
<dbReference type="EMBL" id="CP036279">
    <property type="protein sequence ID" value="QDU60117.1"/>
    <property type="molecule type" value="Genomic_DNA"/>
</dbReference>
<dbReference type="PANTHER" id="PTHR43737:SF1">
    <property type="entry name" value="DUF1501 DOMAIN-CONTAINING PROTEIN"/>
    <property type="match status" value="1"/>
</dbReference>
<dbReference type="KEGG" id="knv:Pan216_09540"/>
<dbReference type="InterPro" id="IPR010869">
    <property type="entry name" value="DUF1501"/>
</dbReference>
<gene>
    <name evidence="1" type="ORF">Pan216_09540</name>
</gene>
<dbReference type="InterPro" id="IPR006311">
    <property type="entry name" value="TAT_signal"/>
</dbReference>
<proteinExistence type="predicted"/>
<sequence length="413" mass="44777">MPTRRTFLKRLGATGLVSLSGLPPALLARASLAAERHQRQGSGRSLVVIQLAGGNDGLNTVIPYGNDLYEKNRPGVRIGKDAVLKLNDELGLHPAMGAMKGLYDDGALAIVQGVGYPNPNRSHFRSTDIWQTASLDEERPDVGWLGRAMDEDDSEREGTLRAISLGFDRLPLTLVAHTANAPNVRDVDRYRLDLGGRDDADRTKRRRLMTELARPGSDSASDLDFVRRTSISAYDSADRLQSLVASYKPAADYPRNGLGQKLQLIAQIVAAEVGTEIFFVSLGGFDTHSQQAGAHTALLGELSSALGAFWSDLKGHDLEDRVVAMTFSEFGRRVKENGSLGTDHGAASQMFVLSAQPPAGIIGDHPSLSDLDDGDLKHHTDFRSVYQAMLDDWLGYPSQAILGGNYPRLALFS</sequence>
<dbReference type="RefSeq" id="WP_145255462.1">
    <property type="nucleotide sequence ID" value="NZ_CP036279.1"/>
</dbReference>
<reference evidence="1 2" key="1">
    <citation type="submission" date="2019-02" db="EMBL/GenBank/DDBJ databases">
        <title>Deep-cultivation of Planctomycetes and their phenomic and genomic characterization uncovers novel biology.</title>
        <authorList>
            <person name="Wiegand S."/>
            <person name="Jogler M."/>
            <person name="Boedeker C."/>
            <person name="Pinto D."/>
            <person name="Vollmers J."/>
            <person name="Rivas-Marin E."/>
            <person name="Kohn T."/>
            <person name="Peeters S.H."/>
            <person name="Heuer A."/>
            <person name="Rast P."/>
            <person name="Oberbeckmann S."/>
            <person name="Bunk B."/>
            <person name="Jeske O."/>
            <person name="Meyerdierks A."/>
            <person name="Storesund J.E."/>
            <person name="Kallscheuer N."/>
            <person name="Luecker S."/>
            <person name="Lage O.M."/>
            <person name="Pohl T."/>
            <person name="Merkel B.J."/>
            <person name="Hornburger P."/>
            <person name="Mueller R.-W."/>
            <person name="Bruemmer F."/>
            <person name="Labrenz M."/>
            <person name="Spormann A.M."/>
            <person name="Op den Camp H."/>
            <person name="Overmann J."/>
            <person name="Amann R."/>
            <person name="Jetten M.S.M."/>
            <person name="Mascher T."/>
            <person name="Medema M.H."/>
            <person name="Devos D.P."/>
            <person name="Kaster A.-K."/>
            <person name="Ovreas L."/>
            <person name="Rohde M."/>
            <person name="Galperin M.Y."/>
            <person name="Jogler C."/>
        </authorList>
    </citation>
    <scope>NUCLEOTIDE SEQUENCE [LARGE SCALE GENOMIC DNA]</scope>
    <source>
        <strain evidence="1 2">Pan216</strain>
    </source>
</reference>
<evidence type="ECO:0000313" key="2">
    <source>
        <dbReference type="Proteomes" id="UP000317093"/>
    </source>
</evidence>
<dbReference type="AlphaFoldDB" id="A0A518AZD8"/>
<organism evidence="1 2">
    <name type="scientific">Kolteria novifilia</name>
    <dbReference type="NCBI Taxonomy" id="2527975"/>
    <lineage>
        <taxon>Bacteria</taxon>
        <taxon>Pseudomonadati</taxon>
        <taxon>Planctomycetota</taxon>
        <taxon>Planctomycetia</taxon>
        <taxon>Kolteriales</taxon>
        <taxon>Kolteriaceae</taxon>
        <taxon>Kolteria</taxon>
    </lineage>
</organism>
<name>A0A518AZD8_9BACT</name>
<dbReference type="OrthoDB" id="9779968at2"/>
<dbReference type="Pfam" id="PF07394">
    <property type="entry name" value="DUF1501"/>
    <property type="match status" value="1"/>
</dbReference>
<keyword evidence="2" id="KW-1185">Reference proteome</keyword>
<evidence type="ECO:0008006" key="3">
    <source>
        <dbReference type="Google" id="ProtNLM"/>
    </source>
</evidence>
<dbReference type="PANTHER" id="PTHR43737">
    <property type="entry name" value="BLL7424 PROTEIN"/>
    <property type="match status" value="1"/>
</dbReference>
<dbReference type="Proteomes" id="UP000317093">
    <property type="component" value="Chromosome"/>
</dbReference>
<accession>A0A518AZD8</accession>
<evidence type="ECO:0000313" key="1">
    <source>
        <dbReference type="EMBL" id="QDU60117.1"/>
    </source>
</evidence>
<dbReference type="PROSITE" id="PS51318">
    <property type="entry name" value="TAT"/>
    <property type="match status" value="1"/>
</dbReference>